<organism evidence="7 8">
    <name type="scientific">Ectothiorhodosinus mongolicus</name>
    <dbReference type="NCBI Taxonomy" id="233100"/>
    <lineage>
        <taxon>Bacteria</taxon>
        <taxon>Pseudomonadati</taxon>
        <taxon>Pseudomonadota</taxon>
        <taxon>Gammaproteobacteria</taxon>
        <taxon>Chromatiales</taxon>
        <taxon>Ectothiorhodospiraceae</taxon>
        <taxon>Ectothiorhodosinus</taxon>
    </lineage>
</organism>
<evidence type="ECO:0000256" key="4">
    <source>
        <dbReference type="PIRNR" id="PIRNR016821"/>
    </source>
</evidence>
<dbReference type="RefSeq" id="WP_076753962.1">
    <property type="nucleotide sequence ID" value="NZ_CP023018.1"/>
</dbReference>
<evidence type="ECO:0000256" key="2">
    <source>
        <dbReference type="ARBA" id="ARBA00022884"/>
    </source>
</evidence>
<dbReference type="SMART" id="SM00363">
    <property type="entry name" value="S4"/>
    <property type="match status" value="1"/>
</dbReference>
<accession>A0A1R3VM54</accession>
<evidence type="ECO:0000256" key="1">
    <source>
        <dbReference type="ARBA" id="ARBA00008396"/>
    </source>
</evidence>
<keyword evidence="7" id="KW-0346">Stress response</keyword>
<dbReference type="SUPFAM" id="SSF55174">
    <property type="entry name" value="Alpha-L RNA-binding motif"/>
    <property type="match status" value="1"/>
</dbReference>
<reference evidence="7 8" key="1">
    <citation type="submission" date="2017-01" db="EMBL/GenBank/DDBJ databases">
        <authorList>
            <person name="Mah S.A."/>
            <person name="Swanson W.J."/>
            <person name="Moy G.W."/>
            <person name="Vacquier V.D."/>
        </authorList>
    </citation>
    <scope>NUCLEOTIDE SEQUENCE [LARGE SCALE GENOMIC DNA]</scope>
    <source>
        <strain evidence="7 8">M9</strain>
    </source>
</reference>
<dbReference type="PROSITE" id="PS50889">
    <property type="entry name" value="S4"/>
    <property type="match status" value="1"/>
</dbReference>
<dbReference type="InterPro" id="IPR036986">
    <property type="entry name" value="S4_RNA-bd_sf"/>
</dbReference>
<dbReference type="Gene3D" id="3.10.290.10">
    <property type="entry name" value="RNA-binding S4 domain"/>
    <property type="match status" value="1"/>
</dbReference>
<dbReference type="Pfam" id="PF01479">
    <property type="entry name" value="S4"/>
    <property type="match status" value="1"/>
</dbReference>
<proteinExistence type="inferred from homology"/>
<dbReference type="GO" id="GO:0043023">
    <property type="term" value="F:ribosomal large subunit binding"/>
    <property type="evidence" value="ECO:0007669"/>
    <property type="project" value="InterPro"/>
</dbReference>
<evidence type="ECO:0000259" key="6">
    <source>
        <dbReference type="SMART" id="SM00363"/>
    </source>
</evidence>
<dbReference type="CDD" id="cd00165">
    <property type="entry name" value="S4"/>
    <property type="match status" value="1"/>
</dbReference>
<comment type="similarity">
    <text evidence="1 4">Belongs to the HSP15 family.</text>
</comment>
<dbReference type="GO" id="GO:0034605">
    <property type="term" value="P:cellular response to heat"/>
    <property type="evidence" value="ECO:0007669"/>
    <property type="project" value="InterPro"/>
</dbReference>
<dbReference type="AlphaFoldDB" id="A0A1R3VM54"/>
<evidence type="ECO:0000313" key="8">
    <source>
        <dbReference type="Proteomes" id="UP000223759"/>
    </source>
</evidence>
<keyword evidence="2 4" id="KW-0694">RNA-binding</keyword>
<sequence>MRGKDSETRVRLDLWLWAARFFKTRRLAVEAIRAGHVSVGGGAAKPSRELRIGDELSIKKGSVTFFVKVMDLDDKRGPAARAQQLYEETPESIATRERQRQLQRLGALTTPHPHNRPDKRDRRRLADLKRT</sequence>
<keyword evidence="8" id="KW-1185">Reference proteome</keyword>
<feature type="domain" description="RNA-binding S4" evidence="6">
    <location>
        <begin position="10"/>
        <end position="71"/>
    </location>
</feature>
<evidence type="ECO:0000256" key="3">
    <source>
        <dbReference type="ARBA" id="ARBA00023125"/>
    </source>
</evidence>
<feature type="compositionally biased region" description="Basic and acidic residues" evidence="5">
    <location>
        <begin position="115"/>
        <end position="131"/>
    </location>
</feature>
<name>A0A1R3VM54_9GAMM</name>
<evidence type="ECO:0000313" key="7">
    <source>
        <dbReference type="EMBL" id="SIT65616.1"/>
    </source>
</evidence>
<dbReference type="InterPro" id="IPR002942">
    <property type="entry name" value="S4_RNA-bd"/>
</dbReference>
<dbReference type="EMBL" id="FTPK01000001">
    <property type="protein sequence ID" value="SIT65616.1"/>
    <property type="molecule type" value="Genomic_DNA"/>
</dbReference>
<dbReference type="PIRSF" id="PIRSF016821">
    <property type="entry name" value="HSP15"/>
    <property type="match status" value="1"/>
</dbReference>
<dbReference type="OrthoDB" id="9797176at2"/>
<dbReference type="Proteomes" id="UP000223759">
    <property type="component" value="Unassembled WGS sequence"/>
</dbReference>
<feature type="region of interest" description="Disordered" evidence="5">
    <location>
        <begin position="78"/>
        <end position="131"/>
    </location>
</feature>
<dbReference type="GO" id="GO:0003727">
    <property type="term" value="F:single-stranded RNA binding"/>
    <property type="evidence" value="ECO:0007669"/>
    <property type="project" value="InterPro"/>
</dbReference>
<dbReference type="STRING" id="233100.SAMN05216526_0064"/>
<protein>
    <recommendedName>
        <fullName evidence="4">Heat shock protein 15</fullName>
    </recommendedName>
</protein>
<gene>
    <name evidence="7" type="ORF">SAMN05216526_0064</name>
</gene>
<dbReference type="GO" id="GO:0003677">
    <property type="term" value="F:DNA binding"/>
    <property type="evidence" value="ECO:0007669"/>
    <property type="project" value="UniProtKB-KW"/>
</dbReference>
<evidence type="ECO:0000256" key="5">
    <source>
        <dbReference type="SAM" id="MobiDB-lite"/>
    </source>
</evidence>
<keyword evidence="3 4" id="KW-0238">DNA-binding</keyword>
<dbReference type="InterPro" id="IPR025708">
    <property type="entry name" value="HSP15"/>
</dbReference>